<dbReference type="AlphaFoldDB" id="A0LY61"/>
<gene>
    <name evidence="1" type="ordered locus">GFO_0320</name>
</gene>
<dbReference type="EMBL" id="CU207366">
    <property type="protein sequence ID" value="CAL65306.1"/>
    <property type="molecule type" value="Genomic_DNA"/>
</dbReference>
<dbReference type="Proteomes" id="UP000000755">
    <property type="component" value="Chromosome"/>
</dbReference>
<protein>
    <submittedName>
        <fullName evidence="1">Uncharacterized protein</fullName>
    </submittedName>
</protein>
<evidence type="ECO:0000313" key="1">
    <source>
        <dbReference type="EMBL" id="CAL65306.1"/>
    </source>
</evidence>
<accession>A0LY61</accession>
<name>A0LY61_CHRFK</name>
<proteinExistence type="predicted"/>
<dbReference type="STRING" id="411154.GFO_0320"/>
<evidence type="ECO:0000313" key="2">
    <source>
        <dbReference type="Proteomes" id="UP000000755"/>
    </source>
</evidence>
<dbReference type="KEGG" id="gfo:GFO_0320"/>
<sequence length="55" mass="6599">MKSENWSLEVEKFRKFVTLSAVEMCCWNFTALAKALKKEKREMRSKKMEVGIWKI</sequence>
<organism evidence="1 2">
    <name type="scientific">Christiangramia forsetii (strain DSM 17595 / CGMCC 1.15422 / KT0803)</name>
    <name type="common">Gramella forsetii</name>
    <dbReference type="NCBI Taxonomy" id="411154"/>
    <lineage>
        <taxon>Bacteria</taxon>
        <taxon>Pseudomonadati</taxon>
        <taxon>Bacteroidota</taxon>
        <taxon>Flavobacteriia</taxon>
        <taxon>Flavobacteriales</taxon>
        <taxon>Flavobacteriaceae</taxon>
        <taxon>Christiangramia</taxon>
    </lineage>
</organism>
<dbReference type="HOGENOM" id="CLU_3025915_0_0_10"/>
<reference evidence="1 2" key="1">
    <citation type="journal article" date="2006" name="Environ. Microbiol.">
        <title>Whole genome analysis of the marine Bacteroidetes'Gramella forsetii' reveals adaptations to degradation of polymeric organic matter.</title>
        <authorList>
            <person name="Bauer M."/>
            <person name="Kube M."/>
            <person name="Teeling H."/>
            <person name="Richter M."/>
            <person name="Lombardot T."/>
            <person name="Allers E."/>
            <person name="Wuerdemann C.A."/>
            <person name="Quast C."/>
            <person name="Kuhl H."/>
            <person name="Knaust F."/>
            <person name="Woebken D."/>
            <person name="Bischof K."/>
            <person name="Mussmann M."/>
            <person name="Choudhuri J.V."/>
            <person name="Meyer F."/>
            <person name="Reinhardt R."/>
            <person name="Amann R.I."/>
            <person name="Gloeckner F.O."/>
        </authorList>
    </citation>
    <scope>NUCLEOTIDE SEQUENCE [LARGE SCALE GENOMIC DNA]</scope>
    <source>
        <strain evidence="1 2">KT0803</strain>
    </source>
</reference>